<evidence type="ECO:0000256" key="9">
    <source>
        <dbReference type="ARBA" id="ARBA00023224"/>
    </source>
</evidence>
<dbReference type="AlphaFoldDB" id="A0A482WNF2"/>
<keyword evidence="4 10" id="KW-0812">Transmembrane</keyword>
<comment type="caution">
    <text evidence="10">Lacks conserved residue(s) required for the propagation of feature annotation.</text>
</comment>
<evidence type="ECO:0000256" key="7">
    <source>
        <dbReference type="ARBA" id="ARBA00023136"/>
    </source>
</evidence>
<keyword evidence="5 10" id="KW-0552">Olfaction</keyword>
<dbReference type="PANTHER" id="PTHR21137:SF35">
    <property type="entry name" value="ODORANT RECEPTOR 19A-RELATED"/>
    <property type="match status" value="1"/>
</dbReference>
<feature type="transmembrane region" description="Helical" evidence="10">
    <location>
        <begin position="29"/>
        <end position="50"/>
    </location>
</feature>
<evidence type="ECO:0000256" key="4">
    <source>
        <dbReference type="ARBA" id="ARBA00022692"/>
    </source>
</evidence>
<gene>
    <name evidence="11" type="ORF">LSTR_LSTR013860</name>
</gene>
<protein>
    <recommendedName>
        <fullName evidence="10">Odorant receptor</fullName>
    </recommendedName>
</protein>
<comment type="similarity">
    <text evidence="10">Belongs to the insect chemoreceptor superfamily. Heteromeric odorant receptor channel (TC 1.A.69) family.</text>
</comment>
<dbReference type="GO" id="GO:0005886">
    <property type="term" value="C:plasma membrane"/>
    <property type="evidence" value="ECO:0007669"/>
    <property type="project" value="UniProtKB-SubCell"/>
</dbReference>
<feature type="transmembrane region" description="Helical" evidence="10">
    <location>
        <begin position="196"/>
        <end position="221"/>
    </location>
</feature>
<feature type="transmembrane region" description="Helical" evidence="10">
    <location>
        <begin position="134"/>
        <end position="154"/>
    </location>
</feature>
<reference evidence="11 12" key="1">
    <citation type="journal article" date="2017" name="Gigascience">
        <title>Genome sequence of the small brown planthopper, Laodelphax striatellus.</title>
        <authorList>
            <person name="Zhu J."/>
            <person name="Jiang F."/>
            <person name="Wang X."/>
            <person name="Yang P."/>
            <person name="Bao Y."/>
            <person name="Zhao W."/>
            <person name="Wang W."/>
            <person name="Lu H."/>
            <person name="Wang Q."/>
            <person name="Cui N."/>
            <person name="Li J."/>
            <person name="Chen X."/>
            <person name="Luo L."/>
            <person name="Yu J."/>
            <person name="Kang L."/>
            <person name="Cui F."/>
        </authorList>
    </citation>
    <scope>NUCLEOTIDE SEQUENCE [LARGE SCALE GENOMIC DNA]</scope>
    <source>
        <strain evidence="11">Lst14</strain>
    </source>
</reference>
<dbReference type="InParanoid" id="A0A482WNF2"/>
<keyword evidence="12" id="KW-1185">Reference proteome</keyword>
<dbReference type="Pfam" id="PF02949">
    <property type="entry name" value="7tm_6"/>
    <property type="match status" value="1"/>
</dbReference>
<keyword evidence="7 10" id="KW-0472">Membrane</keyword>
<evidence type="ECO:0000313" key="11">
    <source>
        <dbReference type="EMBL" id="RZF34701.1"/>
    </source>
</evidence>
<dbReference type="GO" id="GO:0005549">
    <property type="term" value="F:odorant binding"/>
    <property type="evidence" value="ECO:0007669"/>
    <property type="project" value="InterPro"/>
</dbReference>
<feature type="transmembrane region" description="Helical" evidence="10">
    <location>
        <begin position="334"/>
        <end position="352"/>
    </location>
</feature>
<evidence type="ECO:0000256" key="6">
    <source>
        <dbReference type="ARBA" id="ARBA00022989"/>
    </source>
</evidence>
<organism evidence="11 12">
    <name type="scientific">Laodelphax striatellus</name>
    <name type="common">Small brown planthopper</name>
    <name type="synonym">Delphax striatella</name>
    <dbReference type="NCBI Taxonomy" id="195883"/>
    <lineage>
        <taxon>Eukaryota</taxon>
        <taxon>Metazoa</taxon>
        <taxon>Ecdysozoa</taxon>
        <taxon>Arthropoda</taxon>
        <taxon>Hexapoda</taxon>
        <taxon>Insecta</taxon>
        <taxon>Pterygota</taxon>
        <taxon>Neoptera</taxon>
        <taxon>Paraneoptera</taxon>
        <taxon>Hemiptera</taxon>
        <taxon>Auchenorrhyncha</taxon>
        <taxon>Fulgoroidea</taxon>
        <taxon>Delphacidae</taxon>
        <taxon>Criomorphinae</taxon>
        <taxon>Laodelphax</taxon>
    </lineage>
</organism>
<dbReference type="PANTHER" id="PTHR21137">
    <property type="entry name" value="ODORANT RECEPTOR"/>
    <property type="match status" value="1"/>
</dbReference>
<evidence type="ECO:0000256" key="2">
    <source>
        <dbReference type="ARBA" id="ARBA00022475"/>
    </source>
</evidence>
<keyword evidence="6 10" id="KW-1133">Transmembrane helix</keyword>
<dbReference type="EMBL" id="QKKF02030691">
    <property type="protein sequence ID" value="RZF34701.1"/>
    <property type="molecule type" value="Genomic_DNA"/>
</dbReference>
<feature type="transmembrane region" description="Helical" evidence="10">
    <location>
        <begin position="293"/>
        <end position="314"/>
    </location>
</feature>
<dbReference type="InterPro" id="IPR004117">
    <property type="entry name" value="7tm6_olfct_rcpt"/>
</dbReference>
<evidence type="ECO:0000313" key="12">
    <source>
        <dbReference type="Proteomes" id="UP000291343"/>
    </source>
</evidence>
<keyword evidence="8 10" id="KW-0675">Receptor</keyword>
<accession>A0A482WNF2</accession>
<evidence type="ECO:0000256" key="5">
    <source>
        <dbReference type="ARBA" id="ARBA00022725"/>
    </source>
</evidence>
<name>A0A482WNF2_LAOST</name>
<evidence type="ECO:0000256" key="1">
    <source>
        <dbReference type="ARBA" id="ARBA00004651"/>
    </source>
</evidence>
<keyword evidence="3 10" id="KW-0716">Sensory transduction</keyword>
<dbReference type="Proteomes" id="UP000291343">
    <property type="component" value="Unassembled WGS sequence"/>
</dbReference>
<proteinExistence type="inferred from homology"/>
<dbReference type="GO" id="GO:0007165">
    <property type="term" value="P:signal transduction"/>
    <property type="evidence" value="ECO:0007669"/>
    <property type="project" value="UniProtKB-KW"/>
</dbReference>
<dbReference type="SMR" id="A0A482WNF2"/>
<evidence type="ECO:0000256" key="3">
    <source>
        <dbReference type="ARBA" id="ARBA00022606"/>
    </source>
</evidence>
<keyword evidence="2" id="KW-1003">Cell membrane</keyword>
<sequence length="369" mass="42953">MQLMREGVLAKPYGIHILLGGLYVNTKRAFWLPCVIYSTLVVFDILFGIFSVAYTVVEIWSDNVALSLKQFNYVLLRLLTLGLVMTGLFRTRNMDELFPILVRFQYTTPLNAEQEAVIEKYDKQFWKVFNYFKYLMYIVNTVWIAILPLVEIALNEVVLHDRNTTRKFGQYIPVLAWHPYDPDIFLSFLIQYSLQVFFTFLLCHTAVGITASYIDVAIFLISSFKVLKISLQDIEQRALYLYCASTHRSRVAVADSSRVADDPIYQRHLLGCLREDLNHQLLLRRIQRGMLEIYGPILLFLLLIGGVFLCTKAITLLEINKLNDAHLFRNLFRMIQSVLSFTSYIFVFCWYGEEITQAVSMKMFKLQSN</sequence>
<evidence type="ECO:0000256" key="10">
    <source>
        <dbReference type="RuleBase" id="RU351113"/>
    </source>
</evidence>
<feature type="transmembrane region" description="Helical" evidence="10">
    <location>
        <begin position="70"/>
        <end position="89"/>
    </location>
</feature>
<comment type="caution">
    <text evidence="11">The sequence shown here is derived from an EMBL/GenBank/DDBJ whole genome shotgun (WGS) entry which is preliminary data.</text>
</comment>
<evidence type="ECO:0000256" key="8">
    <source>
        <dbReference type="ARBA" id="ARBA00023170"/>
    </source>
</evidence>
<dbReference type="GO" id="GO:0004984">
    <property type="term" value="F:olfactory receptor activity"/>
    <property type="evidence" value="ECO:0007669"/>
    <property type="project" value="InterPro"/>
</dbReference>
<comment type="subcellular location">
    <subcellularLocation>
        <location evidence="1 10">Cell membrane</location>
        <topology evidence="1 10">Multi-pass membrane protein</topology>
    </subcellularLocation>
</comment>
<keyword evidence="9 10" id="KW-0807">Transducer</keyword>